<feature type="domain" description="Cryptochrome/DNA photolyase FAD-binding" evidence="1">
    <location>
        <begin position="78"/>
        <end position="206"/>
    </location>
</feature>
<evidence type="ECO:0000313" key="2">
    <source>
        <dbReference type="EMBL" id="MBV2360347.1"/>
    </source>
</evidence>
<gene>
    <name evidence="2" type="ORF">KUH32_11210</name>
</gene>
<name>A0ABS6N9I4_9RHOB</name>
<protein>
    <submittedName>
        <fullName evidence="2">DNA photolyase</fullName>
    </submittedName>
</protein>
<keyword evidence="3" id="KW-1185">Reference proteome</keyword>
<evidence type="ECO:0000313" key="3">
    <source>
        <dbReference type="Proteomes" id="UP001166293"/>
    </source>
</evidence>
<accession>A0ABS6N9I4</accession>
<dbReference type="InterPro" id="IPR002081">
    <property type="entry name" value="Cryptochrome/DNA_photolyase_1"/>
</dbReference>
<dbReference type="PANTHER" id="PTHR11455">
    <property type="entry name" value="CRYPTOCHROME"/>
    <property type="match status" value="1"/>
</dbReference>
<dbReference type="PANTHER" id="PTHR11455:SF18">
    <property type="entry name" value="SI:CH1073-390K14.1"/>
    <property type="match status" value="1"/>
</dbReference>
<sequence>MPAIDSFPPTRTEALNRLRSFVPHAGKDYAALRNHDLGPGRHRHVSTLSPYVRHRLITEDEVLQAVLGRHSRNSADKFIQEVFWRTYFKGWLEMRPGVWDSYRKATLRLMDDIATQSGLRHRWEAACKGETGIECFDAWARELVETGYLHNHARMWFASIWIFTLRLPWELGADFFLRHLLDGDPASNTLSWRWVGGLHTRGKTYLARPSNIAKYTDGRFSPAAGELASEAPPVDGPDNPARMAPPTGDRFDPTRPTVLLLHEDDLAPGWLFDLGLNPLGTARLDVSARLSPLEPAPHVAAFKSAAMDDVCARWSNKLGPVKALSDPAAMTGWARSLGAEQIVTSYAPIGPVAEALRAVDGMPVVQPLRPFDANAWPSATHGFFKFRERIPHLLGTLHGLRAA</sequence>
<dbReference type="Pfam" id="PF03441">
    <property type="entry name" value="FAD_binding_7"/>
    <property type="match status" value="1"/>
</dbReference>
<organism evidence="2 3">
    <name type="scientific">Thalassococcus arenae</name>
    <dbReference type="NCBI Taxonomy" id="2851652"/>
    <lineage>
        <taxon>Bacteria</taxon>
        <taxon>Pseudomonadati</taxon>
        <taxon>Pseudomonadota</taxon>
        <taxon>Alphaproteobacteria</taxon>
        <taxon>Rhodobacterales</taxon>
        <taxon>Roseobacteraceae</taxon>
        <taxon>Thalassococcus</taxon>
    </lineage>
</organism>
<dbReference type="InterPro" id="IPR005101">
    <property type="entry name" value="Cryptochr/Photolyase_FAD-bd"/>
</dbReference>
<dbReference type="EMBL" id="JAHRWL010000001">
    <property type="protein sequence ID" value="MBV2360347.1"/>
    <property type="molecule type" value="Genomic_DNA"/>
</dbReference>
<evidence type="ECO:0000259" key="1">
    <source>
        <dbReference type="Pfam" id="PF03441"/>
    </source>
</evidence>
<dbReference type="Proteomes" id="UP001166293">
    <property type="component" value="Unassembled WGS sequence"/>
</dbReference>
<proteinExistence type="predicted"/>
<comment type="caution">
    <text evidence="2">The sequence shown here is derived from an EMBL/GenBank/DDBJ whole genome shotgun (WGS) entry which is preliminary data.</text>
</comment>
<dbReference type="RefSeq" id="WP_217778162.1">
    <property type="nucleotide sequence ID" value="NZ_JAHRWL010000001.1"/>
</dbReference>
<reference evidence="2" key="1">
    <citation type="submission" date="2021-06" db="EMBL/GenBank/DDBJ databases">
        <title>Thalassococcus sp. CAU 1522 isolated from sea sand, Republic of Korea.</title>
        <authorList>
            <person name="Kim W."/>
        </authorList>
    </citation>
    <scope>NUCLEOTIDE SEQUENCE</scope>
    <source>
        <strain evidence="2">CAU 1522</strain>
    </source>
</reference>